<protein>
    <submittedName>
        <fullName evidence="1">Uncharacterized protein</fullName>
    </submittedName>
</protein>
<gene>
    <name evidence="1" type="ORF">EG68_12379</name>
</gene>
<dbReference type="EMBL" id="JTDE01011923">
    <property type="protein sequence ID" value="KAF7234149.1"/>
    <property type="molecule type" value="Genomic_DNA"/>
</dbReference>
<proteinExistence type="predicted"/>
<name>A0A8S9YCV2_9TREM</name>
<sequence length="128" mass="14382">MFTKSLEPGAVSTNWKLANPTPLFKSNRHNLPTNYKPIAVLTSACKALEALVGDAFLIYLCAEKFLVPNMTFIEVARVQQTSCQLLIVGRGRLLITREWVLRIMILLKRSAALPCKLHHLNVRGILLQ</sequence>
<evidence type="ECO:0000313" key="2">
    <source>
        <dbReference type="Proteomes" id="UP000822476"/>
    </source>
</evidence>
<evidence type="ECO:0000313" key="1">
    <source>
        <dbReference type="EMBL" id="KAF7234149.1"/>
    </source>
</evidence>
<keyword evidence="2" id="KW-1185">Reference proteome</keyword>
<dbReference type="Proteomes" id="UP000822476">
    <property type="component" value="Unassembled WGS sequence"/>
</dbReference>
<accession>A0A8S9YCV2</accession>
<dbReference type="OrthoDB" id="6154608at2759"/>
<organism evidence="1 2">
    <name type="scientific">Paragonimus skrjabini miyazakii</name>
    <dbReference type="NCBI Taxonomy" id="59628"/>
    <lineage>
        <taxon>Eukaryota</taxon>
        <taxon>Metazoa</taxon>
        <taxon>Spiralia</taxon>
        <taxon>Lophotrochozoa</taxon>
        <taxon>Platyhelminthes</taxon>
        <taxon>Trematoda</taxon>
        <taxon>Digenea</taxon>
        <taxon>Plagiorchiida</taxon>
        <taxon>Troglotremata</taxon>
        <taxon>Troglotrematidae</taxon>
        <taxon>Paragonimus</taxon>
    </lineage>
</organism>
<comment type="caution">
    <text evidence="1">The sequence shown here is derived from an EMBL/GenBank/DDBJ whole genome shotgun (WGS) entry which is preliminary data.</text>
</comment>
<reference evidence="1" key="1">
    <citation type="submission" date="2019-07" db="EMBL/GenBank/DDBJ databases">
        <title>Annotation for the trematode Paragonimus miyazaki's.</title>
        <authorList>
            <person name="Choi Y.-J."/>
        </authorList>
    </citation>
    <scope>NUCLEOTIDE SEQUENCE</scope>
    <source>
        <strain evidence="1">Japan</strain>
    </source>
</reference>
<dbReference type="AlphaFoldDB" id="A0A8S9YCV2"/>